<sequence>MSCTLCTKQGIPCIRSSTTNNACDACRQAHKKCLFIVRPFRPQARGVPAQDALARTPLWSTMMKPFLSVNGRRGPEQANGIDCGQ</sequence>
<reference evidence="1" key="1">
    <citation type="submission" date="2021-03" db="EMBL/GenBank/DDBJ databases">
        <title>Draft genome sequence of rust myrtle Austropuccinia psidii MF-1, a brazilian biotype.</title>
        <authorList>
            <person name="Quecine M.C."/>
            <person name="Pachon D.M.R."/>
            <person name="Bonatelli M.L."/>
            <person name="Correr F.H."/>
            <person name="Franceschini L.M."/>
            <person name="Leite T.F."/>
            <person name="Margarido G.R.A."/>
            <person name="Almeida C.A."/>
            <person name="Ferrarezi J.A."/>
            <person name="Labate C.A."/>
        </authorList>
    </citation>
    <scope>NUCLEOTIDE SEQUENCE</scope>
    <source>
        <strain evidence="1">MF-1</strain>
    </source>
</reference>
<protein>
    <recommendedName>
        <fullName evidence="3">Zn(2)-C6 fungal-type domain-containing protein</fullName>
    </recommendedName>
</protein>
<accession>A0A9Q3IWU9</accession>
<evidence type="ECO:0000313" key="1">
    <source>
        <dbReference type="EMBL" id="MBW0551426.1"/>
    </source>
</evidence>
<dbReference type="EMBL" id="AVOT02057286">
    <property type="protein sequence ID" value="MBW0551426.1"/>
    <property type="molecule type" value="Genomic_DNA"/>
</dbReference>
<comment type="caution">
    <text evidence="1">The sequence shown here is derived from an EMBL/GenBank/DDBJ whole genome shotgun (WGS) entry which is preliminary data.</text>
</comment>
<gene>
    <name evidence="1" type="ORF">O181_091141</name>
</gene>
<evidence type="ECO:0008006" key="3">
    <source>
        <dbReference type="Google" id="ProtNLM"/>
    </source>
</evidence>
<dbReference type="Proteomes" id="UP000765509">
    <property type="component" value="Unassembled WGS sequence"/>
</dbReference>
<keyword evidence="2" id="KW-1185">Reference proteome</keyword>
<name>A0A9Q3IWU9_9BASI</name>
<organism evidence="1 2">
    <name type="scientific">Austropuccinia psidii MF-1</name>
    <dbReference type="NCBI Taxonomy" id="1389203"/>
    <lineage>
        <taxon>Eukaryota</taxon>
        <taxon>Fungi</taxon>
        <taxon>Dikarya</taxon>
        <taxon>Basidiomycota</taxon>
        <taxon>Pucciniomycotina</taxon>
        <taxon>Pucciniomycetes</taxon>
        <taxon>Pucciniales</taxon>
        <taxon>Sphaerophragmiaceae</taxon>
        <taxon>Austropuccinia</taxon>
    </lineage>
</organism>
<proteinExistence type="predicted"/>
<evidence type="ECO:0000313" key="2">
    <source>
        <dbReference type="Proteomes" id="UP000765509"/>
    </source>
</evidence>
<dbReference type="AlphaFoldDB" id="A0A9Q3IWU9"/>